<evidence type="ECO:0000313" key="1">
    <source>
        <dbReference type="EMBL" id="ATL65145.1"/>
    </source>
</evidence>
<accession>A0A291RCU6</accession>
<dbReference type="AlphaFoldDB" id="A0A291RCU6"/>
<gene>
    <name evidence="1" type="ORF">CRH09_01765</name>
</gene>
<proteinExistence type="predicted"/>
<evidence type="ECO:0008006" key="3">
    <source>
        <dbReference type="Google" id="ProtNLM"/>
    </source>
</evidence>
<dbReference type="Proteomes" id="UP000221961">
    <property type="component" value="Chromosome"/>
</dbReference>
<dbReference type="EMBL" id="CP023778">
    <property type="protein sequence ID" value="ATL65145.1"/>
    <property type="molecule type" value="Genomic_DNA"/>
</dbReference>
<dbReference type="KEGG" id="ntp:CRH09_01765"/>
<name>A0A291RCU6_9NOCA</name>
<dbReference type="RefSeq" id="WP_098692459.1">
    <property type="nucleotide sequence ID" value="NZ_CP023778.1"/>
</dbReference>
<protein>
    <recommendedName>
        <fullName evidence="3">Tail assembly chaperone</fullName>
    </recommendedName>
</protein>
<evidence type="ECO:0000313" key="2">
    <source>
        <dbReference type="Proteomes" id="UP000221961"/>
    </source>
</evidence>
<organism evidence="1 2">
    <name type="scientific">Nocardia terpenica</name>
    <dbReference type="NCBI Taxonomy" id="455432"/>
    <lineage>
        <taxon>Bacteria</taxon>
        <taxon>Bacillati</taxon>
        <taxon>Actinomycetota</taxon>
        <taxon>Actinomycetes</taxon>
        <taxon>Mycobacteriales</taxon>
        <taxon>Nocardiaceae</taxon>
        <taxon>Nocardia</taxon>
    </lineage>
</organism>
<reference evidence="1 2" key="1">
    <citation type="submission" date="2017-10" db="EMBL/GenBank/DDBJ databases">
        <title>Comparative genomics between pathogenic Norcardia.</title>
        <authorList>
            <person name="Zeng L."/>
        </authorList>
    </citation>
    <scope>NUCLEOTIDE SEQUENCE [LARGE SCALE GENOMIC DNA]</scope>
    <source>
        <strain evidence="1 2">NC_YFY_NT001</strain>
    </source>
</reference>
<sequence>MLEKFAYTTAAGKKLSLPRMEHIPFGLIRRLRKEDDTEQFFALIEGVATPKDLAVIDAMTQAEVRELMDAWQKDSNITLGESSASGA</sequence>
<dbReference type="GeneID" id="88356160"/>